<sequence length="116" mass="13986">MSNYGQEVDLVQCPFNKSHFLRCHRMHYHIIKCKKHHNGRKVSCPFNASEYIESEEMMQHLSQCKFRIIREKHLHYSTNTITSAISYSFNNRKLKQENENWGIDSPDEDELEEEFY</sequence>
<evidence type="ECO:0000256" key="3">
    <source>
        <dbReference type="ARBA" id="ARBA00022833"/>
    </source>
</evidence>
<dbReference type="InParanoid" id="T1HPZ8"/>
<keyword evidence="3" id="KW-0862">Zinc</keyword>
<dbReference type="InterPro" id="IPR036236">
    <property type="entry name" value="Znf_C2H2_sf"/>
</dbReference>
<dbReference type="PANTHER" id="PTHR21402:SF5">
    <property type="entry name" value="GAMETOCYTE SPECIFIC FACTOR 1"/>
    <property type="match status" value="1"/>
</dbReference>
<name>T1HPZ8_RHOPR</name>
<proteinExistence type="predicted"/>
<dbReference type="OMA" id="IESEEMM"/>
<evidence type="ECO:0000256" key="1">
    <source>
        <dbReference type="ARBA" id="ARBA00022723"/>
    </source>
</evidence>
<dbReference type="HOGENOM" id="CLU_108762_1_0_1"/>
<dbReference type="RefSeq" id="XP_073988865.1">
    <property type="nucleotide sequence ID" value="XM_074132764.1"/>
</dbReference>
<dbReference type="InterPro" id="IPR022776">
    <property type="entry name" value="TRM13/UPF0224_CHHC_Znf_dom"/>
</dbReference>
<dbReference type="Proteomes" id="UP000015103">
    <property type="component" value="Unassembled WGS sequence"/>
</dbReference>
<protein>
    <recommendedName>
        <fullName evidence="4">CHHC U11-48K-type domain-containing protein</fullName>
    </recommendedName>
</protein>
<dbReference type="Pfam" id="PF05253">
    <property type="entry name" value="zf-U11-48K"/>
    <property type="match status" value="1"/>
</dbReference>
<dbReference type="GeneID" id="141456641"/>
<keyword evidence="1" id="KW-0479">Metal-binding</keyword>
<dbReference type="AlphaFoldDB" id="T1HPZ8"/>
<dbReference type="EMBL" id="ACPB03014224">
    <property type="status" value="NOT_ANNOTATED_CDS"/>
    <property type="molecule type" value="Genomic_DNA"/>
</dbReference>
<dbReference type="PANTHER" id="PTHR21402">
    <property type="entry name" value="GAMETOCYTE SPECIFIC FACTOR 1-RELATED"/>
    <property type="match status" value="1"/>
</dbReference>
<reference evidence="5" key="1">
    <citation type="submission" date="2015-05" db="UniProtKB">
        <authorList>
            <consortium name="EnsemblMetazoa"/>
        </authorList>
    </citation>
    <scope>IDENTIFICATION</scope>
</reference>
<accession>T1HPZ8</accession>
<evidence type="ECO:0000259" key="4">
    <source>
        <dbReference type="PROSITE" id="PS51800"/>
    </source>
</evidence>
<dbReference type="SUPFAM" id="SSF57667">
    <property type="entry name" value="beta-beta-alpha zinc fingers"/>
    <property type="match status" value="1"/>
</dbReference>
<dbReference type="VEuPathDB" id="VectorBase:RPRC006122"/>
<keyword evidence="6" id="KW-1185">Reference proteome</keyword>
<feature type="domain" description="CHHC U11-48K-type" evidence="4">
    <location>
        <begin position="41"/>
        <end position="68"/>
    </location>
</feature>
<dbReference type="InterPro" id="IPR051591">
    <property type="entry name" value="UPF0224_FAM112_RNA_Proc"/>
</dbReference>
<organism evidence="5 6">
    <name type="scientific">Rhodnius prolixus</name>
    <name type="common">Triatomid bug</name>
    <dbReference type="NCBI Taxonomy" id="13249"/>
    <lineage>
        <taxon>Eukaryota</taxon>
        <taxon>Metazoa</taxon>
        <taxon>Ecdysozoa</taxon>
        <taxon>Arthropoda</taxon>
        <taxon>Hexapoda</taxon>
        <taxon>Insecta</taxon>
        <taxon>Pterygota</taxon>
        <taxon>Neoptera</taxon>
        <taxon>Paraneoptera</taxon>
        <taxon>Hemiptera</taxon>
        <taxon>Heteroptera</taxon>
        <taxon>Panheteroptera</taxon>
        <taxon>Cimicomorpha</taxon>
        <taxon>Reduviidae</taxon>
        <taxon>Triatominae</taxon>
        <taxon>Rhodnius</taxon>
    </lineage>
</organism>
<evidence type="ECO:0000313" key="6">
    <source>
        <dbReference type="Proteomes" id="UP000015103"/>
    </source>
</evidence>
<dbReference type="PROSITE" id="PS51800">
    <property type="entry name" value="ZF_CHHC_U11_48K"/>
    <property type="match status" value="2"/>
</dbReference>
<keyword evidence="2" id="KW-0863">Zinc-finger</keyword>
<feature type="domain" description="CHHC U11-48K-type" evidence="4">
    <location>
        <begin position="10"/>
        <end position="37"/>
    </location>
</feature>
<dbReference type="EnsemblMetazoa" id="RPRC006122-RA">
    <property type="protein sequence ID" value="RPRC006122-PA"/>
    <property type="gene ID" value="RPRC006122"/>
</dbReference>
<dbReference type="eggNOG" id="KOG4376">
    <property type="taxonomic scope" value="Eukaryota"/>
</dbReference>
<evidence type="ECO:0000256" key="2">
    <source>
        <dbReference type="ARBA" id="ARBA00022771"/>
    </source>
</evidence>
<dbReference type="GO" id="GO:0008270">
    <property type="term" value="F:zinc ion binding"/>
    <property type="evidence" value="ECO:0007669"/>
    <property type="project" value="UniProtKB-KW"/>
</dbReference>
<evidence type="ECO:0000313" key="5">
    <source>
        <dbReference type="EnsemblMetazoa" id="RPRC006122-PA"/>
    </source>
</evidence>